<dbReference type="AlphaFoldDB" id="A0A3N1UQJ3"/>
<sequence length="60" mass="6813">MAFGTQALKVLSKSVEAVEQKELKRHREKMGERVLQMEVLKKADAILSEAESSFYDGKRS</sequence>
<dbReference type="OrthoDB" id="5513077at2"/>
<dbReference type="Proteomes" id="UP000276223">
    <property type="component" value="Unassembled WGS sequence"/>
</dbReference>
<name>A0A3N1UQJ3_9BACT</name>
<protein>
    <submittedName>
        <fullName evidence="1">Uncharacterized protein</fullName>
    </submittedName>
</protein>
<proteinExistence type="predicted"/>
<dbReference type="RefSeq" id="WP_123289894.1">
    <property type="nucleotide sequence ID" value="NZ_RJVA01000011.1"/>
</dbReference>
<gene>
    <name evidence="1" type="ORF">EDC27_1399</name>
</gene>
<keyword evidence="2" id="KW-1185">Reference proteome</keyword>
<evidence type="ECO:0000313" key="2">
    <source>
        <dbReference type="Proteomes" id="UP000276223"/>
    </source>
</evidence>
<reference evidence="1 2" key="1">
    <citation type="submission" date="2018-11" db="EMBL/GenBank/DDBJ databases">
        <title>Genomic Encyclopedia of Type Strains, Phase IV (KMG-IV): sequencing the most valuable type-strain genomes for metagenomic binning, comparative biology and taxonomic classification.</title>
        <authorList>
            <person name="Goeker M."/>
        </authorList>
    </citation>
    <scope>NUCLEOTIDE SEQUENCE [LARGE SCALE GENOMIC DNA]</scope>
    <source>
        <strain evidence="1 2">DSM 22027</strain>
    </source>
</reference>
<comment type="caution">
    <text evidence="1">The sequence shown here is derived from an EMBL/GenBank/DDBJ whole genome shotgun (WGS) entry which is preliminary data.</text>
</comment>
<accession>A0A3N1UQJ3</accession>
<organism evidence="1 2">
    <name type="scientific">Desulfosoma caldarium</name>
    <dbReference type="NCBI Taxonomy" id="610254"/>
    <lineage>
        <taxon>Bacteria</taxon>
        <taxon>Pseudomonadati</taxon>
        <taxon>Thermodesulfobacteriota</taxon>
        <taxon>Syntrophobacteria</taxon>
        <taxon>Syntrophobacterales</taxon>
        <taxon>Syntrophobacteraceae</taxon>
        <taxon>Desulfosoma</taxon>
    </lineage>
</organism>
<evidence type="ECO:0000313" key="1">
    <source>
        <dbReference type="EMBL" id="ROQ93384.1"/>
    </source>
</evidence>
<dbReference type="EMBL" id="RJVA01000011">
    <property type="protein sequence ID" value="ROQ93384.1"/>
    <property type="molecule type" value="Genomic_DNA"/>
</dbReference>